<feature type="chain" id="PRO_5012941081" evidence="1">
    <location>
        <begin position="25"/>
        <end position="532"/>
    </location>
</feature>
<dbReference type="Gene3D" id="2.40.128.600">
    <property type="match status" value="1"/>
</dbReference>
<evidence type="ECO:0000313" key="5">
    <source>
        <dbReference type="Proteomes" id="UP000198417"/>
    </source>
</evidence>
<dbReference type="EMBL" id="FZNN01000038">
    <property type="protein sequence ID" value="SNR85685.1"/>
    <property type="molecule type" value="Genomic_DNA"/>
</dbReference>
<evidence type="ECO:0000259" key="2">
    <source>
        <dbReference type="Pfam" id="PF00144"/>
    </source>
</evidence>
<dbReference type="Gene3D" id="3.40.710.10">
    <property type="entry name" value="DD-peptidase/beta-lactamase superfamily"/>
    <property type="match status" value="1"/>
</dbReference>
<dbReference type="PANTHER" id="PTHR46825">
    <property type="entry name" value="D-ALANYL-D-ALANINE-CARBOXYPEPTIDASE/ENDOPEPTIDASE AMPH"/>
    <property type="match status" value="1"/>
</dbReference>
<keyword evidence="1" id="KW-0732">Signal</keyword>
<dbReference type="InterPro" id="IPR001466">
    <property type="entry name" value="Beta-lactam-related"/>
</dbReference>
<evidence type="ECO:0000259" key="3">
    <source>
        <dbReference type="Pfam" id="PF11954"/>
    </source>
</evidence>
<evidence type="ECO:0000256" key="1">
    <source>
        <dbReference type="SAM" id="SignalP"/>
    </source>
</evidence>
<keyword evidence="5" id="KW-1185">Reference proteome</keyword>
<sequence>MGSLLFHTGTAFALCLMIGPMAHAQPSLPVLAIPEPIPAPPMTVLLPVPQDRIESAIVSLDDLGQEMLERSGIPGLAIGVVQNGDIVYMRGFGVRTAGQPTPVDPNTVFLLASLSKAVGATVVAQQVGEGRVDWTSPVRDFLPWFDMGDAWVSDHVTIGDLYAHRSGLPDHAGDDLEDIGYDRRAVLQRLGLLPQHAFRAHYAYTNFGLTVAAEAVATAVGIDWADLSENVLYGPLGMTSTSSRHADFMARENRASSHIITDGHYVETDLRQPDAQSPAGGVSSSVRDMSRWMAMVLNDGTIDGLQVVPAEALRPALSPQMISRAPMATSARTSSYGYGFNVGVRPSGRVELSHSGAFALGAATSFTMIPDLGLGIVVLTNAPPTGAAEAISASFADRVELGQDSRDWLSGYAPLMAALTAPVGSLVGVPAPTTPEMPRPNAAYVGTYENEYFGATTVEEVNGRLVLRLGPDQHTLTLTHWDKDSFVAHPVTENQPEGSVSRVDFASIDRIATTVRIEHLDHEGLGRFERLD</sequence>
<dbReference type="Proteomes" id="UP000198417">
    <property type="component" value="Unassembled WGS sequence"/>
</dbReference>
<feature type="domain" description="Beta-lactamase-related" evidence="2">
    <location>
        <begin position="61"/>
        <end position="387"/>
    </location>
</feature>
<dbReference type="InterPro" id="IPR050491">
    <property type="entry name" value="AmpC-like"/>
</dbReference>
<protein>
    <submittedName>
        <fullName evidence="4">CubicO group peptidase, beta-lactamase class C family</fullName>
    </submittedName>
</protein>
<reference evidence="4 5" key="1">
    <citation type="submission" date="2017-06" db="EMBL/GenBank/DDBJ databases">
        <authorList>
            <person name="Kim H.J."/>
            <person name="Triplett B.A."/>
        </authorList>
    </citation>
    <scope>NUCLEOTIDE SEQUENCE [LARGE SCALE GENOMIC DNA]</scope>
    <source>
        <strain evidence="4 5">DSM 29052</strain>
    </source>
</reference>
<dbReference type="AlphaFoldDB" id="A0A238ZQN8"/>
<feature type="signal peptide" evidence="1">
    <location>
        <begin position="1"/>
        <end position="24"/>
    </location>
</feature>
<dbReference type="InterPro" id="IPR021860">
    <property type="entry name" value="Peptidase_S12_Pab87-rel_C"/>
</dbReference>
<dbReference type="InterPro" id="IPR012338">
    <property type="entry name" value="Beta-lactam/transpept-like"/>
</dbReference>
<dbReference type="PANTHER" id="PTHR46825:SF15">
    <property type="entry name" value="BETA-LACTAMASE-RELATED DOMAIN-CONTAINING PROTEIN"/>
    <property type="match status" value="1"/>
</dbReference>
<name>A0A238ZQN8_9RHOB</name>
<proteinExistence type="predicted"/>
<organism evidence="4 5">
    <name type="scientific">Puniceibacterium sediminis</name>
    <dbReference type="NCBI Taxonomy" id="1608407"/>
    <lineage>
        <taxon>Bacteria</taxon>
        <taxon>Pseudomonadati</taxon>
        <taxon>Pseudomonadota</taxon>
        <taxon>Alphaproteobacteria</taxon>
        <taxon>Rhodobacterales</taxon>
        <taxon>Paracoccaceae</taxon>
        <taxon>Puniceibacterium</taxon>
    </lineage>
</organism>
<gene>
    <name evidence="4" type="ORF">SAMN06265370_1384</name>
</gene>
<dbReference type="Pfam" id="PF00144">
    <property type="entry name" value="Beta-lactamase"/>
    <property type="match status" value="1"/>
</dbReference>
<dbReference type="Pfam" id="PF11954">
    <property type="entry name" value="DUF3471"/>
    <property type="match status" value="1"/>
</dbReference>
<feature type="domain" description="Peptidase S12 Pab87-related C-terminal" evidence="3">
    <location>
        <begin position="438"/>
        <end position="518"/>
    </location>
</feature>
<evidence type="ECO:0000313" key="4">
    <source>
        <dbReference type="EMBL" id="SNR85685.1"/>
    </source>
</evidence>
<accession>A0A238ZQN8</accession>
<dbReference type="SUPFAM" id="SSF56601">
    <property type="entry name" value="beta-lactamase/transpeptidase-like"/>
    <property type="match status" value="1"/>
</dbReference>